<reference evidence="1 2" key="1">
    <citation type="submission" date="2022-06" db="EMBL/GenBank/DDBJ databases">
        <title>Mesorhizobium sp. strain RP14 Genome sequencing and assembly.</title>
        <authorList>
            <person name="Kim I."/>
        </authorList>
    </citation>
    <scope>NUCLEOTIDE SEQUENCE [LARGE SCALE GENOMIC DNA]</scope>
    <source>
        <strain evidence="2">RP14(2022)</strain>
    </source>
</reference>
<sequence>MRQDCSIELFQYWNSLRGTRPAPRRVEVEPAEIRTLLADTFILERDTNGDAVFRLAGTRLCAAYGRELKGLSFISLWDDRDQKLISKLVQNTFEEQAVVVVDYHGISERGRQETFELMLLPLDGGTEAPRCLGVSSSAEKPFWLGADLLVSAQIDGIRMIDPDREADNLHRAAVAAPTLVPDETVLGIEPSGARRVRHLLVLEGGREENAQNNAFED</sequence>
<dbReference type="Proteomes" id="UP001205906">
    <property type="component" value="Unassembled WGS sequence"/>
</dbReference>
<evidence type="ECO:0000313" key="1">
    <source>
        <dbReference type="EMBL" id="MCO6052071.1"/>
    </source>
</evidence>
<proteinExistence type="predicted"/>
<dbReference type="PIRSF" id="PIRSF031878">
    <property type="entry name" value="UCP031878"/>
    <property type="match status" value="1"/>
</dbReference>
<protein>
    <submittedName>
        <fullName evidence="1">PAS domain-containing protein</fullName>
    </submittedName>
</protein>
<gene>
    <name evidence="1" type="ORF">NGM99_19990</name>
</gene>
<dbReference type="Pfam" id="PF07310">
    <property type="entry name" value="PAS_5"/>
    <property type="match status" value="1"/>
</dbReference>
<dbReference type="RefSeq" id="WP_252822250.1">
    <property type="nucleotide sequence ID" value="NZ_JAMXQS010000010.1"/>
</dbReference>
<evidence type="ECO:0000313" key="2">
    <source>
        <dbReference type="Proteomes" id="UP001205906"/>
    </source>
</evidence>
<dbReference type="EMBL" id="JAMXQS010000010">
    <property type="protein sequence ID" value="MCO6052071.1"/>
    <property type="molecule type" value="Genomic_DNA"/>
</dbReference>
<keyword evidence="2" id="KW-1185">Reference proteome</keyword>
<dbReference type="InterPro" id="IPR009922">
    <property type="entry name" value="DUF1457"/>
</dbReference>
<accession>A0ABT1CDP6</accession>
<name>A0ABT1CDP6_9HYPH</name>
<comment type="caution">
    <text evidence="1">The sequence shown here is derived from an EMBL/GenBank/DDBJ whole genome shotgun (WGS) entry which is preliminary data.</text>
</comment>
<organism evidence="1 2">
    <name type="scientific">Mesorhizobium liriopis</name>
    <dbReference type="NCBI Taxonomy" id="2953882"/>
    <lineage>
        <taxon>Bacteria</taxon>
        <taxon>Pseudomonadati</taxon>
        <taxon>Pseudomonadota</taxon>
        <taxon>Alphaproteobacteria</taxon>
        <taxon>Hyphomicrobiales</taxon>
        <taxon>Phyllobacteriaceae</taxon>
        <taxon>Mesorhizobium</taxon>
    </lineage>
</organism>